<keyword evidence="1" id="KW-0812">Transmembrane</keyword>
<proteinExistence type="predicted"/>
<feature type="transmembrane region" description="Helical" evidence="1">
    <location>
        <begin position="76"/>
        <end position="100"/>
    </location>
</feature>
<protein>
    <submittedName>
        <fullName evidence="3">Helix-turn-helix domain-containing protein</fullName>
    </submittedName>
</protein>
<evidence type="ECO:0000313" key="3">
    <source>
        <dbReference type="EMBL" id="MDO3383807.1"/>
    </source>
</evidence>
<comment type="caution">
    <text evidence="3">The sequence shown here is derived from an EMBL/GenBank/DDBJ whole genome shotgun (WGS) entry which is preliminary data.</text>
</comment>
<gene>
    <name evidence="3" type="ORF">QWI16_16610</name>
</gene>
<dbReference type="RefSeq" id="WP_302714843.1">
    <property type="nucleotide sequence ID" value="NZ_JAULRT010000062.1"/>
</dbReference>
<dbReference type="EMBL" id="JAULRT010000062">
    <property type="protein sequence ID" value="MDO3383807.1"/>
    <property type="molecule type" value="Genomic_DNA"/>
</dbReference>
<dbReference type="InterPro" id="IPR010982">
    <property type="entry name" value="Lambda_DNA-bd_dom_sf"/>
</dbReference>
<feature type="domain" description="HTH cro/C1-type" evidence="2">
    <location>
        <begin position="8"/>
        <end position="61"/>
    </location>
</feature>
<dbReference type="InterPro" id="IPR001387">
    <property type="entry name" value="Cro/C1-type_HTH"/>
</dbReference>
<keyword evidence="1" id="KW-0472">Membrane</keyword>
<keyword evidence="4" id="KW-1185">Reference proteome</keyword>
<organism evidence="3 4">
    <name type="scientific">Gilvimarinus algae</name>
    <dbReference type="NCBI Taxonomy" id="3058037"/>
    <lineage>
        <taxon>Bacteria</taxon>
        <taxon>Pseudomonadati</taxon>
        <taxon>Pseudomonadota</taxon>
        <taxon>Gammaproteobacteria</taxon>
        <taxon>Cellvibrionales</taxon>
        <taxon>Cellvibrionaceae</taxon>
        <taxon>Gilvimarinus</taxon>
    </lineage>
</organism>
<accession>A0ABT8TI78</accession>
<keyword evidence="1" id="KW-1133">Transmembrane helix</keyword>
<evidence type="ECO:0000313" key="4">
    <source>
        <dbReference type="Proteomes" id="UP001168380"/>
    </source>
</evidence>
<dbReference type="Proteomes" id="UP001168380">
    <property type="component" value="Unassembled WGS sequence"/>
</dbReference>
<dbReference type="PROSITE" id="PS50943">
    <property type="entry name" value="HTH_CROC1"/>
    <property type="match status" value="1"/>
</dbReference>
<dbReference type="Gene3D" id="1.10.260.40">
    <property type="entry name" value="lambda repressor-like DNA-binding domains"/>
    <property type="match status" value="1"/>
</dbReference>
<reference evidence="3" key="1">
    <citation type="submission" date="2023-07" db="EMBL/GenBank/DDBJ databases">
        <title>Gilvimarinus algae sp. nov., isolated from the surface of Kelp.</title>
        <authorList>
            <person name="Sun Y.Y."/>
            <person name="Gong Y."/>
            <person name="Du Z.J."/>
        </authorList>
    </citation>
    <scope>NUCLEOTIDE SEQUENCE</scope>
    <source>
        <strain evidence="3">SDUM040014</strain>
    </source>
</reference>
<evidence type="ECO:0000259" key="2">
    <source>
        <dbReference type="PROSITE" id="PS50943"/>
    </source>
</evidence>
<name>A0ABT8TI78_9GAMM</name>
<sequence length="101" mass="11138">MNLDGNLVRYQRQGRGWTQQQLADVAALSLRTVQRVENQGIGSHETVSSLCAVLTLEREQLLAPSRRLEQQQRQQWRVLALMAAALLLGVGIGVAGTLALF</sequence>
<dbReference type="CDD" id="cd00093">
    <property type="entry name" value="HTH_XRE"/>
    <property type="match status" value="1"/>
</dbReference>
<evidence type="ECO:0000256" key="1">
    <source>
        <dbReference type="SAM" id="Phobius"/>
    </source>
</evidence>
<dbReference type="SUPFAM" id="SSF47413">
    <property type="entry name" value="lambda repressor-like DNA-binding domains"/>
    <property type="match status" value="1"/>
</dbReference>